<evidence type="ECO:0000313" key="3">
    <source>
        <dbReference type="Proteomes" id="UP000505355"/>
    </source>
</evidence>
<dbReference type="AlphaFoldDB" id="A0A7D4UGF4"/>
<dbReference type="RefSeq" id="WP_173416395.1">
    <property type="nucleotide sequence ID" value="NZ_CP054139.1"/>
</dbReference>
<feature type="domain" description="Endonuclease/exonuclease/phosphatase" evidence="1">
    <location>
        <begin position="1"/>
        <end position="247"/>
    </location>
</feature>
<keyword evidence="2" id="KW-0255">Endonuclease</keyword>
<dbReference type="PANTHER" id="PTHR14859">
    <property type="entry name" value="CALCOFLUOR WHITE HYPERSENSITIVE PROTEIN PRECURSOR"/>
    <property type="match status" value="1"/>
</dbReference>
<dbReference type="EMBL" id="CP054139">
    <property type="protein sequence ID" value="QKJ31736.1"/>
    <property type="molecule type" value="Genomic_DNA"/>
</dbReference>
<organism evidence="2 3">
    <name type="scientific">Mucilaginibacter mali</name>
    <dbReference type="NCBI Taxonomy" id="2740462"/>
    <lineage>
        <taxon>Bacteria</taxon>
        <taxon>Pseudomonadati</taxon>
        <taxon>Bacteroidota</taxon>
        <taxon>Sphingobacteriia</taxon>
        <taxon>Sphingobacteriales</taxon>
        <taxon>Sphingobacteriaceae</taxon>
        <taxon>Mucilaginibacter</taxon>
    </lineage>
</organism>
<dbReference type="InterPro" id="IPR036691">
    <property type="entry name" value="Endo/exonu/phosph_ase_sf"/>
</dbReference>
<evidence type="ECO:0000259" key="1">
    <source>
        <dbReference type="Pfam" id="PF03372"/>
    </source>
</evidence>
<evidence type="ECO:0000313" key="2">
    <source>
        <dbReference type="EMBL" id="QKJ31736.1"/>
    </source>
</evidence>
<keyword evidence="3" id="KW-1185">Reference proteome</keyword>
<dbReference type="InterPro" id="IPR005135">
    <property type="entry name" value="Endo/exonuclease/phosphatase"/>
</dbReference>
<proteinExistence type="predicted"/>
<keyword evidence="2" id="KW-0378">Hydrolase</keyword>
<dbReference type="SUPFAM" id="SSF56219">
    <property type="entry name" value="DNase I-like"/>
    <property type="match status" value="1"/>
</dbReference>
<reference evidence="2 3" key="1">
    <citation type="submission" date="2020-05" db="EMBL/GenBank/DDBJ databases">
        <title>Mucilaginibacter mali sp. nov.</title>
        <authorList>
            <person name="Kim H.S."/>
            <person name="Lee K.C."/>
            <person name="Suh M.K."/>
            <person name="Kim J.-S."/>
            <person name="Han K.-I."/>
            <person name="Eom M.K."/>
            <person name="Shin Y.K."/>
            <person name="Lee J.-S."/>
        </authorList>
    </citation>
    <scope>NUCLEOTIDE SEQUENCE [LARGE SCALE GENOMIC DNA]</scope>
    <source>
        <strain evidence="2 3">G2-14</strain>
    </source>
</reference>
<dbReference type="GO" id="GO:0004527">
    <property type="term" value="F:exonuclease activity"/>
    <property type="evidence" value="ECO:0007669"/>
    <property type="project" value="UniProtKB-KW"/>
</dbReference>
<sequence length="257" mass="30109">MNYNVHNFRRDITKEDIPTRREIMQIITHEQPDIIGFEEFLSRKRTWFTMVDSVQKALNTNQYYFQPFLYTTMGMAIFSKYPIVNKGIIWINGPGNLNQCLYIDVKKNNRIFRVYTIHLQSIRFNQDDRKYIDGVKEGKTVMQGSQRIGSKLKQAFLKRSDQVDMIKQHMAACPYPYIIMGDFNDTPSSYAVNQMSKGLKNAFREKGSGLGRTYNGDVPNYQIDYILVSKQFNVLTYGVIRKKLSDHYPVYSDLQLK</sequence>
<gene>
    <name evidence="2" type="ORF">HQ865_18835</name>
</gene>
<dbReference type="PANTHER" id="PTHR14859:SF15">
    <property type="entry name" value="ENDONUCLEASE_EXONUCLEASE_PHOSPHATASE DOMAIN-CONTAINING PROTEIN"/>
    <property type="match status" value="1"/>
</dbReference>
<dbReference type="Pfam" id="PF03372">
    <property type="entry name" value="Exo_endo_phos"/>
    <property type="match status" value="1"/>
</dbReference>
<dbReference type="InterPro" id="IPR051916">
    <property type="entry name" value="GPI-anchor_lipid_remodeler"/>
</dbReference>
<dbReference type="KEGG" id="mmab:HQ865_18835"/>
<dbReference type="GO" id="GO:0004519">
    <property type="term" value="F:endonuclease activity"/>
    <property type="evidence" value="ECO:0007669"/>
    <property type="project" value="UniProtKB-KW"/>
</dbReference>
<name>A0A7D4UGF4_9SPHI</name>
<keyword evidence="2" id="KW-0540">Nuclease</keyword>
<dbReference type="Gene3D" id="3.60.10.10">
    <property type="entry name" value="Endonuclease/exonuclease/phosphatase"/>
    <property type="match status" value="1"/>
</dbReference>
<accession>A0A7D4UGF4</accession>
<dbReference type="Proteomes" id="UP000505355">
    <property type="component" value="Chromosome"/>
</dbReference>
<protein>
    <submittedName>
        <fullName evidence="2">Endonuclease/exonuclease/phosphatase family protein</fullName>
    </submittedName>
</protein>
<dbReference type="GO" id="GO:0016020">
    <property type="term" value="C:membrane"/>
    <property type="evidence" value="ECO:0007669"/>
    <property type="project" value="GOC"/>
</dbReference>
<dbReference type="GO" id="GO:0006506">
    <property type="term" value="P:GPI anchor biosynthetic process"/>
    <property type="evidence" value="ECO:0007669"/>
    <property type="project" value="TreeGrafter"/>
</dbReference>
<keyword evidence="2" id="KW-0269">Exonuclease</keyword>
<dbReference type="CDD" id="cd09084">
    <property type="entry name" value="EEP-2"/>
    <property type="match status" value="1"/>
</dbReference>